<sequence length="41" mass="4421">MLSTPDQDLGLGQKKVPAKRDLRGALAIKADRLGRETQAMA</sequence>
<evidence type="ECO:0000313" key="1">
    <source>
        <dbReference type="EMBL" id="CAF0698785.1"/>
    </source>
</evidence>
<keyword evidence="2" id="KW-1185">Reference proteome</keyword>
<dbReference type="Proteomes" id="UP000663859">
    <property type="component" value="Unassembled WGS sequence"/>
</dbReference>
<accession>A0A8J2BLA3</accession>
<protein>
    <submittedName>
        <fullName evidence="1">Uncharacterized protein</fullName>
    </submittedName>
</protein>
<proteinExistence type="predicted"/>
<reference evidence="1" key="1">
    <citation type="submission" date="2021-02" db="EMBL/GenBank/DDBJ databases">
        <authorList>
            <person name="Cremers G."/>
            <person name="Picone N."/>
        </authorList>
    </citation>
    <scope>NUCLEOTIDE SEQUENCE</scope>
    <source>
        <strain evidence="1">PQ17</strain>
    </source>
</reference>
<dbReference type="AlphaFoldDB" id="A0A8J2BLA3"/>
<dbReference type="EMBL" id="CAJNOB010000023">
    <property type="protein sequence ID" value="CAF0698785.1"/>
    <property type="molecule type" value="Genomic_DNA"/>
</dbReference>
<gene>
    <name evidence="1" type="ORF">MPNT_30018</name>
</gene>
<comment type="caution">
    <text evidence="1">The sequence shown here is derived from an EMBL/GenBank/DDBJ whole genome shotgun (WGS) entry which is preliminary data.</text>
</comment>
<evidence type="ECO:0000313" key="2">
    <source>
        <dbReference type="Proteomes" id="UP000663859"/>
    </source>
</evidence>
<name>A0A8J2BLA3_9BACT</name>
<organism evidence="1 2">
    <name type="scientific">Candidatus Methylacidithermus pantelleriae</name>
    <dbReference type="NCBI Taxonomy" id="2744239"/>
    <lineage>
        <taxon>Bacteria</taxon>
        <taxon>Pseudomonadati</taxon>
        <taxon>Verrucomicrobiota</taxon>
        <taxon>Methylacidiphilae</taxon>
        <taxon>Methylacidiphilales</taxon>
        <taxon>Methylacidiphilaceae</taxon>
        <taxon>Candidatus Methylacidithermus</taxon>
    </lineage>
</organism>